<keyword evidence="4" id="KW-1185">Reference proteome</keyword>
<dbReference type="Proteomes" id="UP000265703">
    <property type="component" value="Unassembled WGS sequence"/>
</dbReference>
<dbReference type="AlphaFoldDB" id="A0A397TAC5"/>
<reference evidence="3 4" key="1">
    <citation type="submission" date="2018-06" db="EMBL/GenBank/DDBJ databases">
        <title>Comparative genomics reveals the genomic features of Rhizophagus irregularis, R. cerebriforme, R. diaphanum and Gigaspora rosea, and their symbiotic lifestyle signature.</title>
        <authorList>
            <person name="Morin E."/>
            <person name="San Clemente H."/>
            <person name="Chen E.C.H."/>
            <person name="De La Providencia I."/>
            <person name="Hainaut M."/>
            <person name="Kuo A."/>
            <person name="Kohler A."/>
            <person name="Murat C."/>
            <person name="Tang N."/>
            <person name="Roy S."/>
            <person name="Loubradou J."/>
            <person name="Henrissat B."/>
            <person name="Grigoriev I.V."/>
            <person name="Corradi N."/>
            <person name="Roux C."/>
            <person name="Martin F.M."/>
        </authorList>
    </citation>
    <scope>NUCLEOTIDE SEQUENCE [LARGE SCALE GENOMIC DNA]</scope>
    <source>
        <strain evidence="3 4">DAOM 227022</strain>
    </source>
</reference>
<dbReference type="CDD" id="cd09917">
    <property type="entry name" value="F-box_SF"/>
    <property type="match status" value="1"/>
</dbReference>
<gene>
    <name evidence="3" type="ORF">C1645_821298</name>
</gene>
<feature type="region of interest" description="Disordered" evidence="1">
    <location>
        <begin position="146"/>
        <end position="167"/>
    </location>
</feature>
<dbReference type="InterPro" id="IPR036047">
    <property type="entry name" value="F-box-like_dom_sf"/>
</dbReference>
<evidence type="ECO:0000313" key="4">
    <source>
        <dbReference type="Proteomes" id="UP000265703"/>
    </source>
</evidence>
<protein>
    <recommendedName>
        <fullName evidence="2">F-box domain-containing protein</fullName>
    </recommendedName>
</protein>
<evidence type="ECO:0000313" key="3">
    <source>
        <dbReference type="EMBL" id="RIA91941.1"/>
    </source>
</evidence>
<proteinExistence type="predicted"/>
<dbReference type="Pfam" id="PF12937">
    <property type="entry name" value="F-box-like"/>
    <property type="match status" value="1"/>
</dbReference>
<feature type="domain" description="F-box" evidence="2">
    <location>
        <begin position="3"/>
        <end position="44"/>
    </location>
</feature>
<comment type="caution">
    <text evidence="3">The sequence shown here is derived from an EMBL/GenBank/DDBJ whole genome shotgun (WGS) entry which is preliminary data.</text>
</comment>
<evidence type="ECO:0000256" key="1">
    <source>
        <dbReference type="SAM" id="MobiDB-lite"/>
    </source>
</evidence>
<dbReference type="InterPro" id="IPR001810">
    <property type="entry name" value="F-box_dom"/>
</dbReference>
<evidence type="ECO:0000259" key="2">
    <source>
        <dbReference type="Pfam" id="PF12937"/>
    </source>
</evidence>
<organism evidence="3 4">
    <name type="scientific">Glomus cerebriforme</name>
    <dbReference type="NCBI Taxonomy" id="658196"/>
    <lineage>
        <taxon>Eukaryota</taxon>
        <taxon>Fungi</taxon>
        <taxon>Fungi incertae sedis</taxon>
        <taxon>Mucoromycota</taxon>
        <taxon>Glomeromycotina</taxon>
        <taxon>Glomeromycetes</taxon>
        <taxon>Glomerales</taxon>
        <taxon>Glomeraceae</taxon>
        <taxon>Glomus</taxon>
    </lineage>
</organism>
<dbReference type="OrthoDB" id="2340555at2759"/>
<accession>A0A397TAC5</accession>
<dbReference type="EMBL" id="QKYT01000138">
    <property type="protein sequence ID" value="RIA91941.1"/>
    <property type="molecule type" value="Genomic_DNA"/>
</dbReference>
<dbReference type="SUPFAM" id="SSF81383">
    <property type="entry name" value="F-box domain"/>
    <property type="match status" value="1"/>
</dbReference>
<name>A0A397TAC5_9GLOM</name>
<sequence length="230" mass="27435">MAEKLPTEILLDIFTRFLFNSKSNNFKQLMILRRTCKKWNEIILKCVFDELSKQNHKTWEIMIGMSNPRKCATAELHSFDQINQIFNFNFPRQLILIKPEQDIKVNFKYLDHYPFLYTCTLFKPAILQEFINDANNNQKEFSFVLKDNNNNNNNNDNNNNDDNNDDGLKDQVRLELLKIKAKVFWEKVYHIFDDNTFAEIKKSSNYVSPSYVNYGDPYFDLCQDAYQDFK</sequence>
<feature type="compositionally biased region" description="Low complexity" evidence="1">
    <location>
        <begin position="147"/>
        <end position="161"/>
    </location>
</feature>